<name>A0AAV3U5E1_9ALTE</name>
<dbReference type="PIRSF" id="PIRSF005578">
    <property type="entry name" value="TlyA"/>
    <property type="match status" value="1"/>
</dbReference>
<dbReference type="SUPFAM" id="SSF55174">
    <property type="entry name" value="Alpha-L RNA-binding motif"/>
    <property type="match status" value="1"/>
</dbReference>
<dbReference type="GO" id="GO:0032259">
    <property type="term" value="P:methylation"/>
    <property type="evidence" value="ECO:0007669"/>
    <property type="project" value="InterPro"/>
</dbReference>
<dbReference type="InterPro" id="IPR004538">
    <property type="entry name" value="Hemolysin_A/TlyA"/>
</dbReference>
<evidence type="ECO:0000256" key="1">
    <source>
        <dbReference type="ARBA" id="ARBA00022884"/>
    </source>
</evidence>
<dbReference type="EMBL" id="BAABLX010000028">
    <property type="protein sequence ID" value="GAA4950253.1"/>
    <property type="molecule type" value="Genomic_DNA"/>
</dbReference>
<keyword evidence="1 3" id="KW-0694">RNA-binding</keyword>
<dbReference type="Pfam" id="PF01728">
    <property type="entry name" value="FtsJ"/>
    <property type="match status" value="1"/>
</dbReference>
<evidence type="ECO:0000256" key="2">
    <source>
        <dbReference type="ARBA" id="ARBA00029460"/>
    </source>
</evidence>
<keyword evidence="7" id="KW-1185">Reference proteome</keyword>
<dbReference type="GO" id="GO:0008168">
    <property type="term" value="F:methyltransferase activity"/>
    <property type="evidence" value="ECO:0007669"/>
    <property type="project" value="InterPro"/>
</dbReference>
<protein>
    <submittedName>
        <fullName evidence="6">TlyA family rRNA (Cytidine-2'-O)-methyltransferase</fullName>
    </submittedName>
</protein>
<gene>
    <name evidence="6" type="ORF">GCM10025791_33190</name>
</gene>
<reference evidence="7" key="1">
    <citation type="journal article" date="2019" name="Int. J. Syst. Evol. Microbiol.">
        <title>The Global Catalogue of Microorganisms (GCM) 10K type strain sequencing project: providing services to taxonomists for standard genome sequencing and annotation.</title>
        <authorList>
            <consortium name="The Broad Institute Genomics Platform"/>
            <consortium name="The Broad Institute Genome Sequencing Center for Infectious Disease"/>
            <person name="Wu L."/>
            <person name="Ma J."/>
        </authorList>
    </citation>
    <scope>NUCLEOTIDE SEQUENCE [LARGE SCALE GENOMIC DNA]</scope>
    <source>
        <strain evidence="7">JCM 19134</strain>
    </source>
</reference>
<evidence type="ECO:0000259" key="4">
    <source>
        <dbReference type="Pfam" id="PF01479"/>
    </source>
</evidence>
<dbReference type="PROSITE" id="PS50889">
    <property type="entry name" value="S4"/>
    <property type="match status" value="1"/>
</dbReference>
<accession>A0AAV3U5E1</accession>
<dbReference type="CDD" id="cd02440">
    <property type="entry name" value="AdoMet_MTases"/>
    <property type="match status" value="1"/>
</dbReference>
<dbReference type="InterPro" id="IPR036986">
    <property type="entry name" value="S4_RNA-bd_sf"/>
</dbReference>
<dbReference type="GO" id="GO:0003723">
    <property type="term" value="F:RNA binding"/>
    <property type="evidence" value="ECO:0007669"/>
    <property type="project" value="UniProtKB-KW"/>
</dbReference>
<organism evidence="6 7">
    <name type="scientific">Halioxenophilus aromaticivorans</name>
    <dbReference type="NCBI Taxonomy" id="1306992"/>
    <lineage>
        <taxon>Bacteria</taxon>
        <taxon>Pseudomonadati</taxon>
        <taxon>Pseudomonadota</taxon>
        <taxon>Gammaproteobacteria</taxon>
        <taxon>Alteromonadales</taxon>
        <taxon>Alteromonadaceae</taxon>
        <taxon>Halioxenophilus</taxon>
    </lineage>
</organism>
<dbReference type="InterPro" id="IPR002942">
    <property type="entry name" value="S4_RNA-bd"/>
</dbReference>
<dbReference type="AlphaFoldDB" id="A0AAV3U5E1"/>
<dbReference type="InterPro" id="IPR029063">
    <property type="entry name" value="SAM-dependent_MTases_sf"/>
</dbReference>
<dbReference type="InterPro" id="IPR002877">
    <property type="entry name" value="RNA_MeTrfase_FtsJ_dom"/>
</dbReference>
<sequence length="255" mass="27023">MTELKSRADQWLVNHGLASSRAEAARLIKAGAVTQQVAGQWQTVAKPSVALLATARVQVADGALNPYVSRGAFKLAEIASANSVSCSNVTALDVGQSTGGFTDFLLQQGAAKVVGLEVGRDQLAPKLRQDPRVVCLEGVNARDLSGIDLAQHAPQGFDVIVMDVSFISQTLILPNLPALMRPGGWLLSLVKPQFEVGKEGVGKGGLVRDEALFEQVRQSIEACVEGLGLRVKDYRPSPITGGDGNREFLLAALKL</sequence>
<comment type="caution">
    <text evidence="6">The sequence shown here is derived from an EMBL/GenBank/DDBJ whole genome shotgun (WGS) entry which is preliminary data.</text>
</comment>
<dbReference type="Pfam" id="PF01479">
    <property type="entry name" value="S4"/>
    <property type="match status" value="1"/>
</dbReference>
<dbReference type="Gene3D" id="3.40.50.150">
    <property type="entry name" value="Vaccinia Virus protein VP39"/>
    <property type="match status" value="1"/>
</dbReference>
<dbReference type="SUPFAM" id="SSF53335">
    <property type="entry name" value="S-adenosyl-L-methionine-dependent methyltransferases"/>
    <property type="match status" value="1"/>
</dbReference>
<dbReference type="Proteomes" id="UP001409585">
    <property type="component" value="Unassembled WGS sequence"/>
</dbReference>
<proteinExistence type="inferred from homology"/>
<dbReference type="Gene3D" id="3.10.290.10">
    <property type="entry name" value="RNA-binding S4 domain"/>
    <property type="match status" value="1"/>
</dbReference>
<feature type="domain" description="Ribosomal RNA methyltransferase FtsJ" evidence="5">
    <location>
        <begin position="67"/>
        <end position="252"/>
    </location>
</feature>
<dbReference type="PANTHER" id="PTHR32319">
    <property type="entry name" value="BACTERIAL HEMOLYSIN-LIKE PROTEIN"/>
    <property type="match status" value="1"/>
</dbReference>
<dbReference type="RefSeq" id="WP_345424883.1">
    <property type="nucleotide sequence ID" value="NZ_AP031496.1"/>
</dbReference>
<evidence type="ECO:0000313" key="6">
    <source>
        <dbReference type="EMBL" id="GAA4950253.1"/>
    </source>
</evidence>
<feature type="domain" description="RNA-binding S4" evidence="4">
    <location>
        <begin position="7"/>
        <end position="34"/>
    </location>
</feature>
<evidence type="ECO:0000256" key="3">
    <source>
        <dbReference type="PROSITE-ProRule" id="PRU00182"/>
    </source>
</evidence>
<evidence type="ECO:0000313" key="7">
    <source>
        <dbReference type="Proteomes" id="UP001409585"/>
    </source>
</evidence>
<dbReference type="PANTHER" id="PTHR32319:SF0">
    <property type="entry name" value="BACTERIAL HEMOLYSIN-LIKE PROTEIN"/>
    <property type="match status" value="1"/>
</dbReference>
<dbReference type="CDD" id="cd00165">
    <property type="entry name" value="S4"/>
    <property type="match status" value="1"/>
</dbReference>
<evidence type="ECO:0000259" key="5">
    <source>
        <dbReference type="Pfam" id="PF01728"/>
    </source>
</evidence>
<dbReference type="InterPro" id="IPR047048">
    <property type="entry name" value="TlyA"/>
</dbReference>
<comment type="similarity">
    <text evidence="2">Belongs to the TlyA family.</text>
</comment>